<evidence type="ECO:0000259" key="2">
    <source>
        <dbReference type="PROSITE" id="PS50883"/>
    </source>
</evidence>
<name>A0A1U7JE38_9HYPH</name>
<keyword evidence="1" id="KW-1133">Transmembrane helix</keyword>
<protein>
    <submittedName>
        <fullName evidence="3">Diguanylate phosphodiesterase</fullName>
    </submittedName>
</protein>
<evidence type="ECO:0000313" key="3">
    <source>
        <dbReference type="EMBL" id="OKL42965.1"/>
    </source>
</evidence>
<keyword evidence="4" id="KW-1185">Reference proteome</keyword>
<dbReference type="CDD" id="cd01948">
    <property type="entry name" value="EAL"/>
    <property type="match status" value="1"/>
</dbReference>
<dbReference type="InterPro" id="IPR001633">
    <property type="entry name" value="EAL_dom"/>
</dbReference>
<proteinExistence type="predicted"/>
<dbReference type="PANTHER" id="PTHR33121:SF79">
    <property type="entry name" value="CYCLIC DI-GMP PHOSPHODIESTERASE PDED-RELATED"/>
    <property type="match status" value="1"/>
</dbReference>
<dbReference type="InterPro" id="IPR050706">
    <property type="entry name" value="Cyclic-di-GMP_PDE-like"/>
</dbReference>
<dbReference type="PROSITE" id="PS50883">
    <property type="entry name" value="EAL"/>
    <property type="match status" value="1"/>
</dbReference>
<gene>
    <name evidence="3" type="ORF">A3843_14540</name>
</gene>
<evidence type="ECO:0000313" key="4">
    <source>
        <dbReference type="Proteomes" id="UP000185783"/>
    </source>
</evidence>
<sequence length="549" mass="60549">MSRRYTSFIRSLCLALIFSLGPLIVANYVLENFAHQQAADEARAIGNRMITRAELTINEVVLGLQGLKSDGDVTCRRSHLVRLNELVEASAYIEGVGIAATTGEAMCIVPSGSSRSKTMLPPYEEGDPLIGIGMGDGSYEGIKSAVISLRLENNWRLFATVSPLALRLDPGPSYLRSSMRSVLRLGPETVWATIGQLKPSEARQINDLITQTSLSSWYPVSVTVEVDPDAAMQLVTRLQIITAIVCVAGAVLFLLIAVWISWQPDSETEDEFVSAIRNNEFIPYYQPVIDIETGVLQGCEVLMRWRRPSGEMVSPGQFMTYAETSGHIFEMTRRLMVQTLDDLGDLYEKTPDLKISINLFAGHFKNRQIIEDVQDIYGDSPIALEQVVLEVTERQPLHDINAAKKIIAEFQSMGVRIALDDVGTGHGGLAYLQKLGMDIVKIDKMFVDPLGQETSTARIADAIVELAENLGMGIIAEGVETYDQILHLRRLGVTAAQGYIFAAPLPAEEFLKLANDLEEGRRNVVAELDRRYQNQTPDAQETVEDAAVS</sequence>
<dbReference type="AlphaFoldDB" id="A0A1U7JE38"/>
<reference evidence="3 4" key="1">
    <citation type="submission" date="2016-03" db="EMBL/GenBank/DDBJ databases">
        <title>Genome sequence of Nesiotobacter sp. nov., a moderately halophilic alphaproteobacterium isolated from the Yellow Sea, China.</title>
        <authorList>
            <person name="Zhang G."/>
            <person name="Zhang R."/>
        </authorList>
    </citation>
    <scope>NUCLEOTIDE SEQUENCE [LARGE SCALE GENOMIC DNA]</scope>
    <source>
        <strain evidence="3 4">WB1-6</strain>
    </source>
</reference>
<dbReference type="Pfam" id="PF00563">
    <property type="entry name" value="EAL"/>
    <property type="match status" value="1"/>
</dbReference>
<evidence type="ECO:0000256" key="1">
    <source>
        <dbReference type="SAM" id="Phobius"/>
    </source>
</evidence>
<dbReference type="EMBL" id="LVVZ01000022">
    <property type="protein sequence ID" value="OKL42965.1"/>
    <property type="molecule type" value="Genomic_DNA"/>
</dbReference>
<dbReference type="SUPFAM" id="SSF141868">
    <property type="entry name" value="EAL domain-like"/>
    <property type="match status" value="1"/>
</dbReference>
<keyword evidence="1" id="KW-0472">Membrane</keyword>
<feature type="domain" description="EAL" evidence="2">
    <location>
        <begin position="265"/>
        <end position="518"/>
    </location>
</feature>
<accession>A0A1U7JE38</accession>
<dbReference type="SMART" id="SM00052">
    <property type="entry name" value="EAL"/>
    <property type="match status" value="1"/>
</dbReference>
<dbReference type="PANTHER" id="PTHR33121">
    <property type="entry name" value="CYCLIC DI-GMP PHOSPHODIESTERASE PDEF"/>
    <property type="match status" value="1"/>
</dbReference>
<keyword evidence="1" id="KW-0812">Transmembrane</keyword>
<dbReference type="InterPro" id="IPR035919">
    <property type="entry name" value="EAL_sf"/>
</dbReference>
<dbReference type="Gene3D" id="3.20.20.450">
    <property type="entry name" value="EAL domain"/>
    <property type="match status" value="1"/>
</dbReference>
<dbReference type="GO" id="GO:0071111">
    <property type="term" value="F:cyclic-guanylate-specific phosphodiesterase activity"/>
    <property type="evidence" value="ECO:0007669"/>
    <property type="project" value="InterPro"/>
</dbReference>
<dbReference type="Proteomes" id="UP000185783">
    <property type="component" value="Unassembled WGS sequence"/>
</dbReference>
<dbReference type="STRING" id="197461.A3843_14540"/>
<comment type="caution">
    <text evidence="3">The sequence shown here is derived from an EMBL/GenBank/DDBJ whole genome shotgun (WGS) entry which is preliminary data.</text>
</comment>
<feature type="transmembrane region" description="Helical" evidence="1">
    <location>
        <begin position="240"/>
        <end position="262"/>
    </location>
</feature>
<organism evidence="3 4">
    <name type="scientific">Pseudovibrio exalbescens</name>
    <dbReference type="NCBI Taxonomy" id="197461"/>
    <lineage>
        <taxon>Bacteria</taxon>
        <taxon>Pseudomonadati</taxon>
        <taxon>Pseudomonadota</taxon>
        <taxon>Alphaproteobacteria</taxon>
        <taxon>Hyphomicrobiales</taxon>
        <taxon>Stappiaceae</taxon>
        <taxon>Pseudovibrio</taxon>
    </lineage>
</organism>